<evidence type="ECO:0000256" key="5">
    <source>
        <dbReference type="ARBA" id="ARBA00022989"/>
    </source>
</evidence>
<evidence type="ECO:0000313" key="10">
    <source>
        <dbReference type="EMBL" id="SFB63980.1"/>
    </source>
</evidence>
<dbReference type="GO" id="GO:0016020">
    <property type="term" value="C:membrane"/>
    <property type="evidence" value="ECO:0007669"/>
    <property type="project" value="UniProtKB-SubCell"/>
</dbReference>
<protein>
    <submittedName>
        <fullName evidence="10">Lycopene cyclase domain-containing protein</fullName>
    </submittedName>
</protein>
<keyword evidence="11" id="KW-1185">Reference proteome</keyword>
<dbReference type="Proteomes" id="UP000243799">
    <property type="component" value="Unassembled WGS sequence"/>
</dbReference>
<evidence type="ECO:0000313" key="11">
    <source>
        <dbReference type="Proteomes" id="UP000243799"/>
    </source>
</evidence>
<dbReference type="GO" id="GO:0045436">
    <property type="term" value="F:lycopene beta cyclase activity"/>
    <property type="evidence" value="ECO:0007669"/>
    <property type="project" value="UniProtKB-ARBA"/>
</dbReference>
<feature type="domain" description="Lycopene cyclase" evidence="9">
    <location>
        <begin position="6"/>
        <end position="95"/>
    </location>
</feature>
<dbReference type="InterPro" id="IPR017825">
    <property type="entry name" value="Lycopene_cyclase_dom"/>
</dbReference>
<accession>A0A1I1CTS8</accession>
<gene>
    <name evidence="10" type="ORF">SAMN05216266_13911</name>
</gene>
<name>A0A1I1CTS8_9PSEU</name>
<comment type="subcellular location">
    <subcellularLocation>
        <location evidence="1">Membrane</location>
        <topology evidence="1">Multi-pass membrane protein</topology>
    </subcellularLocation>
</comment>
<evidence type="ECO:0000259" key="9">
    <source>
        <dbReference type="Pfam" id="PF18916"/>
    </source>
</evidence>
<dbReference type="EMBL" id="FOKG01000039">
    <property type="protein sequence ID" value="SFB63980.1"/>
    <property type="molecule type" value="Genomic_DNA"/>
</dbReference>
<evidence type="ECO:0000256" key="3">
    <source>
        <dbReference type="ARBA" id="ARBA00022692"/>
    </source>
</evidence>
<organism evidence="10 11">
    <name type="scientific">Amycolatopsis marina</name>
    <dbReference type="NCBI Taxonomy" id="490629"/>
    <lineage>
        <taxon>Bacteria</taxon>
        <taxon>Bacillati</taxon>
        <taxon>Actinomycetota</taxon>
        <taxon>Actinomycetes</taxon>
        <taxon>Pseudonocardiales</taxon>
        <taxon>Pseudonocardiaceae</taxon>
        <taxon>Amycolatopsis</taxon>
    </lineage>
</organism>
<feature type="transmembrane region" description="Helical" evidence="8">
    <location>
        <begin position="6"/>
        <end position="25"/>
    </location>
</feature>
<feature type="transmembrane region" description="Helical" evidence="8">
    <location>
        <begin position="78"/>
        <end position="96"/>
    </location>
</feature>
<dbReference type="GO" id="GO:0016117">
    <property type="term" value="P:carotenoid biosynthetic process"/>
    <property type="evidence" value="ECO:0007669"/>
    <property type="project" value="UniProtKB-KW"/>
</dbReference>
<feature type="transmembrane region" description="Helical" evidence="8">
    <location>
        <begin position="37"/>
        <end position="58"/>
    </location>
</feature>
<proteinExistence type="predicted"/>
<evidence type="ECO:0000256" key="7">
    <source>
        <dbReference type="ARBA" id="ARBA00023235"/>
    </source>
</evidence>
<evidence type="ECO:0000256" key="2">
    <source>
        <dbReference type="ARBA" id="ARBA00004829"/>
    </source>
</evidence>
<dbReference type="NCBIfam" id="TIGR03462">
    <property type="entry name" value="CarR_dom_SF"/>
    <property type="match status" value="1"/>
</dbReference>
<sequence length="111" mass="12548">MDRLQYLLVMAACVLVTLPLEIAGARVYRRPVWFVKAVLPAAAVFLVWDAIAIAAEVWDFNARYVTGIVLPFGIPLEELVFFLVIPICALLTYETVDRILSVLRERGRERA</sequence>
<keyword evidence="5 8" id="KW-1133">Transmembrane helix</keyword>
<evidence type="ECO:0000256" key="4">
    <source>
        <dbReference type="ARBA" id="ARBA00022746"/>
    </source>
</evidence>
<keyword evidence="3 8" id="KW-0812">Transmembrane</keyword>
<reference evidence="11" key="1">
    <citation type="submission" date="2016-10" db="EMBL/GenBank/DDBJ databases">
        <authorList>
            <person name="Varghese N."/>
            <person name="Submissions S."/>
        </authorList>
    </citation>
    <scope>NUCLEOTIDE SEQUENCE [LARGE SCALE GENOMIC DNA]</scope>
    <source>
        <strain evidence="11">CGMCC 4.3568</strain>
    </source>
</reference>
<dbReference type="AlphaFoldDB" id="A0A1I1CTS8"/>
<dbReference type="GO" id="GO:0016872">
    <property type="term" value="F:intramolecular lyase activity"/>
    <property type="evidence" value="ECO:0007669"/>
    <property type="project" value="InterPro"/>
</dbReference>
<comment type="pathway">
    <text evidence="2">Carotenoid biosynthesis.</text>
</comment>
<dbReference type="Pfam" id="PF18916">
    <property type="entry name" value="Lycopene_cyc"/>
    <property type="match status" value="1"/>
</dbReference>
<dbReference type="RefSeq" id="WP_245788990.1">
    <property type="nucleotide sequence ID" value="NZ_FOKG01000039.1"/>
</dbReference>
<dbReference type="STRING" id="490629.SAMN05216266_13911"/>
<evidence type="ECO:0000256" key="1">
    <source>
        <dbReference type="ARBA" id="ARBA00004141"/>
    </source>
</evidence>
<evidence type="ECO:0000256" key="8">
    <source>
        <dbReference type="SAM" id="Phobius"/>
    </source>
</evidence>
<keyword evidence="7" id="KW-0413">Isomerase</keyword>
<keyword evidence="6 8" id="KW-0472">Membrane</keyword>
<evidence type="ECO:0000256" key="6">
    <source>
        <dbReference type="ARBA" id="ARBA00023136"/>
    </source>
</evidence>
<keyword evidence="4" id="KW-0125">Carotenoid biosynthesis</keyword>